<dbReference type="Proteomes" id="UP000078541">
    <property type="component" value="Unassembled WGS sequence"/>
</dbReference>
<dbReference type="InterPro" id="IPR009030">
    <property type="entry name" value="Growth_fac_rcpt_cys_sf"/>
</dbReference>
<dbReference type="PROSITE" id="PS50011">
    <property type="entry name" value="PROTEIN_KINASE_DOM"/>
    <property type="match status" value="1"/>
</dbReference>
<evidence type="ECO:0000256" key="9">
    <source>
        <dbReference type="ARBA" id="ARBA00022737"/>
    </source>
</evidence>
<dbReference type="GO" id="GO:0005524">
    <property type="term" value="F:ATP binding"/>
    <property type="evidence" value="ECO:0007669"/>
    <property type="project" value="UniProtKB-UniRule"/>
</dbReference>
<comment type="similarity">
    <text evidence="22">Belongs to the protein kinase superfamily. Tyr protein kinase family. Insulin receptor subfamily.</text>
</comment>
<gene>
    <name evidence="26" type="ORF">ALC56_04068</name>
</gene>
<sequence length="1424" mass="161085">MHRLNCCTLLLPRARRDLALCIVNSVAVCQSIDIRNSVSEFSKLEGCRVVEGFVQILLIDRAEQSAYANLSFPDLVEITGYLILYRVSGLRTIGRLFPNLTVIRGHSLFINYALVAFEMMHLQEIGLHSLTSILRGSVRFEKNPTLCYVDTIDWDIIAKAGKGGHFIKDNKPTNGCPVCDKKCPTRQTKPDQSLCWNRQHCQQICDWKCDNRACNSTGECCHPFCLGGCTGPTANDCIVCKNVIINRECKDRCPIGKYEFMNRRCIEEQECLQMQKPREAPDAMKSRPYKPFNGTCVIECPPGYMESEEKKGKPPTCQKCEGPSCLKECAGANVDSIASAQKLRGCTHIAGSLEIQIRGGKNIVKELEDSLSTIEEIDGYLKIVRSFPLISLNFLKNLRVIRGQTLENGKYSLAVLDNQNLQELWDWNTHPNITILSSGGPAKLFFHFNPKLCLHEIEKLREKAKLEEFTDHDVASSSNGDKVACNVTELKTKVTKKTSRGAIIEWKAFTHHDTRSLLGYVVYFIEAPNQNITMYDGRDACGGDGWRVEDVSAESTTPQPHNGTESQEPVYHTHILTLLKPYTQYAYYVKTYTIATERSGAQSKVKYFTTLPDAPSSPTALSTWSNSSNELIISWYPPLHKNGKLTHYRIVGRWEPDDPNFIDQRNYCDEPMPLPEAKPPDEVIAEEEKKHNELEKEFAKTDSCSCSDRETIDQSMREKEVSSSIAFENALHNQVYVKRLSQQRRRRHTSEMLIAADLAKEITYDQSILSYRLKFSITLNISCLIQATVVCITRRDFTNMGNSYVLKELSPGNYSVKVRATSLAGNGAYTEVKYFYIPEYGTFGTFWILFWSILGVVIMFSSLTILYVFKKRSMRNVPSMRLIATVNPEYVSTSYVPDEWEVPRKKIQLLRELGNGSFGMVYEGLARDVVKGKPEVRCAVKTVNENATDRERIEFLNEASVMKAFNTHHVVRLLGVVSQGQPTLVVMELMVNGDLKTYLRSHRPDVCENSKQPPTLRDILQMAVEIADGMSYLAAKKFVHRDLAARNCMVAEDLTVKIGDFGMTRDIYETDYYRKGSKGLLPVRWMAPESLKDGVFTSFSDVWSYGVVLWEMVTLASQPYQGLSNDQVLRYVIEGGVMERPENCPDSLYNLMRRTWNHRATRRPTFIDIETQLLQEVSIEDFENVSFYHSPEGIEARNQNNSHSPQTDQDLEMVALQEHLREEEMEGEEDSPLRQDFGDFASFEPRSKNTLSPRYGTDSYGETSKATSNFHDMNSIKVPKAGFDEFGGISGDSLVSSKDTLNSPFVEGSLKSVRSSPFIYKKSTSRSNVSQGSLGKSGSPQSLVKRNFLDSPNPSKLQDDPDYENRSPEIMSGIEKREITSLHVEFPSVDVQINGDKTENNKRMGDYMNKSEMLNNGYISNTTT</sequence>
<dbReference type="Pfam" id="PF01030">
    <property type="entry name" value="Recep_L_domain"/>
    <property type="match status" value="2"/>
</dbReference>
<evidence type="ECO:0000256" key="13">
    <source>
        <dbReference type="ARBA" id="ARBA00022989"/>
    </source>
</evidence>
<dbReference type="SUPFAM" id="SSF57184">
    <property type="entry name" value="Growth factor receptor domain"/>
    <property type="match status" value="1"/>
</dbReference>
<evidence type="ECO:0000256" key="7">
    <source>
        <dbReference type="ARBA" id="ARBA00022723"/>
    </source>
</evidence>
<evidence type="ECO:0000256" key="16">
    <source>
        <dbReference type="ARBA" id="ARBA00023157"/>
    </source>
</evidence>
<comment type="subcellular location">
    <subcellularLocation>
        <location evidence="2">Membrane</location>
        <topology evidence="2">Single-pass type I membrane protein</topology>
    </subcellularLocation>
</comment>
<dbReference type="Gene3D" id="2.60.40.10">
    <property type="entry name" value="Immunoglobulins"/>
    <property type="match status" value="3"/>
</dbReference>
<dbReference type="GO" id="GO:0005899">
    <property type="term" value="C:insulin receptor complex"/>
    <property type="evidence" value="ECO:0007669"/>
    <property type="project" value="TreeGrafter"/>
</dbReference>
<dbReference type="PROSITE" id="PS00107">
    <property type="entry name" value="PROTEIN_KINASE_ATP"/>
    <property type="match status" value="1"/>
</dbReference>
<dbReference type="FunFam" id="1.10.510.10:FF:000528">
    <property type="entry name" value="Tyrosine-protein kinase receptor"/>
    <property type="match status" value="1"/>
</dbReference>
<keyword evidence="16" id="KW-1015">Disulfide bond</keyword>
<evidence type="ECO:0000256" key="19">
    <source>
        <dbReference type="ARBA" id="ARBA00023211"/>
    </source>
</evidence>
<feature type="binding site" evidence="21">
    <location>
        <position position="941"/>
    </location>
    <ligand>
        <name>ATP</name>
        <dbReference type="ChEBI" id="CHEBI:30616"/>
    </ligand>
</feature>
<dbReference type="InterPro" id="IPR002011">
    <property type="entry name" value="Tyr_kinase_rcpt_2_CS"/>
</dbReference>
<keyword evidence="7" id="KW-0479">Metal-binding</keyword>
<keyword evidence="11" id="KW-0418">Kinase</keyword>
<keyword evidence="15" id="KW-0829">Tyrosine-protein kinase</keyword>
<dbReference type="FunFam" id="3.30.200.20:FF:000026">
    <property type="entry name" value="Tyrosine-protein kinase receptor"/>
    <property type="match status" value="1"/>
</dbReference>
<dbReference type="SUPFAM" id="SSF52058">
    <property type="entry name" value="L domain-like"/>
    <property type="match status" value="2"/>
</dbReference>
<dbReference type="CDD" id="cd00064">
    <property type="entry name" value="FU"/>
    <property type="match status" value="1"/>
</dbReference>
<dbReference type="FunFam" id="3.80.20.20:FF:000001">
    <property type="entry name" value="Tyrosine-protein kinase receptor"/>
    <property type="match status" value="1"/>
</dbReference>
<feature type="region of interest" description="Disordered" evidence="23">
    <location>
        <begin position="1221"/>
        <end position="1267"/>
    </location>
</feature>
<evidence type="ECO:0000256" key="12">
    <source>
        <dbReference type="ARBA" id="ARBA00022840"/>
    </source>
</evidence>
<dbReference type="Gene3D" id="3.30.200.20">
    <property type="entry name" value="Phosphorylase Kinase, domain 1"/>
    <property type="match status" value="1"/>
</dbReference>
<evidence type="ECO:0000256" key="18">
    <source>
        <dbReference type="ARBA" id="ARBA00023180"/>
    </source>
</evidence>
<dbReference type="PANTHER" id="PTHR24416">
    <property type="entry name" value="TYROSINE-PROTEIN KINASE RECEPTOR"/>
    <property type="match status" value="1"/>
</dbReference>
<dbReference type="InterPro" id="IPR003961">
    <property type="entry name" value="FN3_dom"/>
</dbReference>
<dbReference type="PANTHER" id="PTHR24416:SF525">
    <property type="entry name" value="INSULIN-LIKE RECEPTOR"/>
    <property type="match status" value="1"/>
</dbReference>
<dbReference type="Gene3D" id="1.10.510.10">
    <property type="entry name" value="Transferase(Phosphotransferase) domain 1"/>
    <property type="match status" value="1"/>
</dbReference>
<dbReference type="InterPro" id="IPR006211">
    <property type="entry name" value="Furin-like_Cys-rich_dom"/>
</dbReference>
<evidence type="ECO:0000256" key="21">
    <source>
        <dbReference type="PROSITE-ProRule" id="PRU10141"/>
    </source>
</evidence>
<keyword evidence="12 21" id="KW-0067">ATP-binding</keyword>
<evidence type="ECO:0000259" key="25">
    <source>
        <dbReference type="PROSITE" id="PS50011"/>
    </source>
</evidence>
<dbReference type="InterPro" id="IPR000719">
    <property type="entry name" value="Prot_kinase_dom"/>
</dbReference>
<dbReference type="CDD" id="cd05032">
    <property type="entry name" value="PTKc_InsR_like"/>
    <property type="match status" value="1"/>
</dbReference>
<evidence type="ECO:0000256" key="15">
    <source>
        <dbReference type="ARBA" id="ARBA00023137"/>
    </source>
</evidence>
<evidence type="ECO:0000256" key="22">
    <source>
        <dbReference type="RuleBase" id="RU000312"/>
    </source>
</evidence>
<dbReference type="CDD" id="cd00063">
    <property type="entry name" value="FN3"/>
    <property type="match status" value="2"/>
</dbReference>
<protein>
    <recommendedName>
        <fullName evidence="22">Tyrosine-protein kinase receptor</fullName>
        <ecNumber evidence="22">2.7.10.1</ecNumber>
    </recommendedName>
</protein>
<keyword evidence="3 22" id="KW-0597">Phosphoprotein</keyword>
<feature type="domain" description="Protein kinase" evidence="25">
    <location>
        <begin position="907"/>
        <end position="1174"/>
    </location>
</feature>
<dbReference type="GO" id="GO:0030424">
    <property type="term" value="C:axon"/>
    <property type="evidence" value="ECO:0007669"/>
    <property type="project" value="TreeGrafter"/>
</dbReference>
<comment type="catalytic activity">
    <reaction evidence="20 22">
        <text>L-tyrosyl-[protein] + ATP = O-phospho-L-tyrosyl-[protein] + ADP + H(+)</text>
        <dbReference type="Rhea" id="RHEA:10596"/>
        <dbReference type="Rhea" id="RHEA-COMP:10136"/>
        <dbReference type="Rhea" id="RHEA-COMP:20101"/>
        <dbReference type="ChEBI" id="CHEBI:15378"/>
        <dbReference type="ChEBI" id="CHEBI:30616"/>
        <dbReference type="ChEBI" id="CHEBI:46858"/>
        <dbReference type="ChEBI" id="CHEBI:61978"/>
        <dbReference type="ChEBI" id="CHEBI:456216"/>
        <dbReference type="EC" id="2.7.10.1"/>
    </reaction>
</comment>
<evidence type="ECO:0000313" key="26">
    <source>
        <dbReference type="EMBL" id="KYN41515.1"/>
    </source>
</evidence>
<evidence type="ECO:0000256" key="10">
    <source>
        <dbReference type="ARBA" id="ARBA00022741"/>
    </source>
</evidence>
<dbReference type="PROSITE" id="PS00239">
    <property type="entry name" value="RECEPTOR_TYR_KIN_II"/>
    <property type="match status" value="1"/>
</dbReference>
<dbReference type="SUPFAM" id="SSF56112">
    <property type="entry name" value="Protein kinase-like (PK-like)"/>
    <property type="match status" value="1"/>
</dbReference>
<dbReference type="GO" id="GO:0043560">
    <property type="term" value="F:insulin receptor substrate binding"/>
    <property type="evidence" value="ECO:0007669"/>
    <property type="project" value="TreeGrafter"/>
</dbReference>
<dbReference type="SMART" id="SM00219">
    <property type="entry name" value="TyrKc"/>
    <property type="match status" value="1"/>
</dbReference>
<keyword evidence="10 21" id="KW-0547">Nucleotide-binding</keyword>
<dbReference type="InterPro" id="IPR001245">
    <property type="entry name" value="Ser-Thr/Tyr_kinase_cat_dom"/>
</dbReference>
<evidence type="ECO:0000256" key="1">
    <source>
        <dbReference type="ARBA" id="ARBA00001936"/>
    </source>
</evidence>
<dbReference type="EMBL" id="KQ981463">
    <property type="protein sequence ID" value="KYN41515.1"/>
    <property type="molecule type" value="Genomic_DNA"/>
</dbReference>
<reference evidence="26 27" key="1">
    <citation type="submission" date="2016-03" db="EMBL/GenBank/DDBJ databases">
        <title>Trachymyrmex septentrionalis WGS genome.</title>
        <authorList>
            <person name="Nygaard S."/>
            <person name="Hu H."/>
            <person name="Boomsma J."/>
            <person name="Zhang G."/>
        </authorList>
    </citation>
    <scope>NUCLEOTIDE SEQUENCE [LARGE SCALE GENOMIC DNA]</scope>
    <source>
        <strain evidence="26">Tsep2-gDNA-1</strain>
        <tissue evidence="26">Whole body</tissue>
    </source>
</reference>
<dbReference type="Pfam" id="PF07714">
    <property type="entry name" value="PK_Tyr_Ser-Thr"/>
    <property type="match status" value="1"/>
</dbReference>
<dbReference type="Gene3D" id="2.10.220.10">
    <property type="entry name" value="Hormone Receptor, Insulin-like Growth Factor Receptor 1, Chain A, domain 2"/>
    <property type="match status" value="1"/>
</dbReference>
<dbReference type="InterPro" id="IPR013783">
    <property type="entry name" value="Ig-like_fold"/>
</dbReference>
<evidence type="ECO:0000256" key="23">
    <source>
        <dbReference type="SAM" id="MobiDB-lite"/>
    </source>
</evidence>
<keyword evidence="8" id="KW-0732">Signal</keyword>
<dbReference type="InterPro" id="IPR036116">
    <property type="entry name" value="FN3_sf"/>
</dbReference>
<evidence type="ECO:0000256" key="14">
    <source>
        <dbReference type="ARBA" id="ARBA00023136"/>
    </source>
</evidence>
<keyword evidence="9" id="KW-0677">Repeat</keyword>
<proteinExistence type="inferred from homology"/>
<evidence type="ECO:0000256" key="20">
    <source>
        <dbReference type="ARBA" id="ARBA00051243"/>
    </source>
</evidence>
<keyword evidence="4" id="KW-0808">Transferase</keyword>
<evidence type="ECO:0000256" key="5">
    <source>
        <dbReference type="ARBA" id="ARBA00022685"/>
    </source>
</evidence>
<name>A0A151JYW9_9HYME</name>
<feature type="transmembrane region" description="Helical" evidence="24">
    <location>
        <begin position="846"/>
        <end position="869"/>
    </location>
</feature>
<evidence type="ECO:0000256" key="17">
    <source>
        <dbReference type="ARBA" id="ARBA00023170"/>
    </source>
</evidence>
<dbReference type="GO" id="GO:0051897">
    <property type="term" value="P:positive regulation of phosphatidylinositol 3-kinase/protein kinase B signal transduction"/>
    <property type="evidence" value="ECO:0007669"/>
    <property type="project" value="TreeGrafter"/>
</dbReference>
<dbReference type="STRING" id="34720.A0A151JYW9"/>
<evidence type="ECO:0000256" key="4">
    <source>
        <dbReference type="ARBA" id="ARBA00022679"/>
    </source>
</evidence>
<dbReference type="InterPro" id="IPR008266">
    <property type="entry name" value="Tyr_kinase_AS"/>
</dbReference>
<evidence type="ECO:0000256" key="8">
    <source>
        <dbReference type="ARBA" id="ARBA00022729"/>
    </source>
</evidence>
<evidence type="ECO:0000256" key="6">
    <source>
        <dbReference type="ARBA" id="ARBA00022692"/>
    </source>
</evidence>
<feature type="compositionally biased region" description="Basic and acidic residues" evidence="23">
    <location>
        <begin position="1357"/>
        <end position="1367"/>
    </location>
</feature>
<dbReference type="SMART" id="SM00261">
    <property type="entry name" value="FU"/>
    <property type="match status" value="1"/>
</dbReference>
<dbReference type="PROSITE" id="PS00109">
    <property type="entry name" value="PROTEIN_KINASE_TYR"/>
    <property type="match status" value="1"/>
</dbReference>
<evidence type="ECO:0000256" key="2">
    <source>
        <dbReference type="ARBA" id="ARBA00004479"/>
    </source>
</evidence>
<evidence type="ECO:0000313" key="27">
    <source>
        <dbReference type="Proteomes" id="UP000078541"/>
    </source>
</evidence>
<evidence type="ECO:0000256" key="11">
    <source>
        <dbReference type="ARBA" id="ARBA00022777"/>
    </source>
</evidence>
<keyword evidence="19" id="KW-0464">Manganese</keyword>
<dbReference type="InterPro" id="IPR036941">
    <property type="entry name" value="Rcpt_L-dom_sf"/>
</dbReference>
<keyword evidence="5" id="KW-0165">Cleavage on pair of basic residues</keyword>
<evidence type="ECO:0000256" key="3">
    <source>
        <dbReference type="ARBA" id="ARBA00022553"/>
    </source>
</evidence>
<evidence type="ECO:0000256" key="24">
    <source>
        <dbReference type="SAM" id="Phobius"/>
    </source>
</evidence>
<comment type="cofactor">
    <cofactor evidence="1">
        <name>Mn(2+)</name>
        <dbReference type="ChEBI" id="CHEBI:29035"/>
    </cofactor>
</comment>
<dbReference type="SUPFAM" id="SSF49265">
    <property type="entry name" value="Fibronectin type III"/>
    <property type="match status" value="2"/>
</dbReference>
<organism evidence="26 27">
    <name type="scientific">Trachymyrmex septentrionalis</name>
    <dbReference type="NCBI Taxonomy" id="34720"/>
    <lineage>
        <taxon>Eukaryota</taxon>
        <taxon>Metazoa</taxon>
        <taxon>Ecdysozoa</taxon>
        <taxon>Arthropoda</taxon>
        <taxon>Hexapoda</taxon>
        <taxon>Insecta</taxon>
        <taxon>Pterygota</taxon>
        <taxon>Neoptera</taxon>
        <taxon>Endopterygota</taxon>
        <taxon>Hymenoptera</taxon>
        <taxon>Apocrita</taxon>
        <taxon>Aculeata</taxon>
        <taxon>Formicoidea</taxon>
        <taxon>Formicidae</taxon>
        <taxon>Myrmicinae</taxon>
        <taxon>Trachymyrmex</taxon>
    </lineage>
</organism>
<dbReference type="SMART" id="SM00060">
    <property type="entry name" value="FN3"/>
    <property type="match status" value="2"/>
</dbReference>
<dbReference type="InterPro" id="IPR020635">
    <property type="entry name" value="Tyr_kinase_cat_dom"/>
</dbReference>
<dbReference type="GO" id="GO:0043410">
    <property type="term" value="P:positive regulation of MAPK cascade"/>
    <property type="evidence" value="ECO:0007669"/>
    <property type="project" value="TreeGrafter"/>
</dbReference>
<dbReference type="PRINTS" id="PR00109">
    <property type="entry name" value="TYRKINASE"/>
</dbReference>
<feature type="compositionally biased region" description="Polar residues" evidence="23">
    <location>
        <begin position="1325"/>
        <end position="1356"/>
    </location>
</feature>
<keyword evidence="17 22" id="KW-0675">Receptor</keyword>
<keyword evidence="18" id="KW-0325">Glycoprotein</keyword>
<dbReference type="InterPro" id="IPR017441">
    <property type="entry name" value="Protein_kinase_ATP_BS"/>
</dbReference>
<dbReference type="GO" id="GO:0005009">
    <property type="term" value="F:insulin receptor activity"/>
    <property type="evidence" value="ECO:0007669"/>
    <property type="project" value="TreeGrafter"/>
</dbReference>
<dbReference type="InterPro" id="IPR011009">
    <property type="entry name" value="Kinase-like_dom_sf"/>
</dbReference>
<keyword evidence="14 24" id="KW-0472">Membrane</keyword>
<dbReference type="EC" id="2.7.10.1" evidence="22"/>
<accession>A0A151JYW9</accession>
<dbReference type="GO" id="GO:0042593">
    <property type="term" value="P:glucose homeostasis"/>
    <property type="evidence" value="ECO:0007669"/>
    <property type="project" value="TreeGrafter"/>
</dbReference>
<dbReference type="InterPro" id="IPR000494">
    <property type="entry name" value="Rcpt_L-dom"/>
</dbReference>
<dbReference type="Gene3D" id="3.80.20.20">
    <property type="entry name" value="Receptor L-domain"/>
    <property type="match status" value="2"/>
</dbReference>
<keyword evidence="13 24" id="KW-1133">Transmembrane helix</keyword>
<dbReference type="Pfam" id="PF00757">
    <property type="entry name" value="Furin-like"/>
    <property type="match status" value="1"/>
</dbReference>
<dbReference type="InterPro" id="IPR006212">
    <property type="entry name" value="Furin_repeat"/>
</dbReference>
<dbReference type="GO" id="GO:0046872">
    <property type="term" value="F:metal ion binding"/>
    <property type="evidence" value="ECO:0007669"/>
    <property type="project" value="UniProtKB-KW"/>
</dbReference>
<keyword evidence="27" id="KW-1185">Reference proteome</keyword>
<feature type="region of interest" description="Disordered" evidence="23">
    <location>
        <begin position="1324"/>
        <end position="1368"/>
    </location>
</feature>
<dbReference type="InterPro" id="IPR050122">
    <property type="entry name" value="RTK"/>
</dbReference>
<keyword evidence="6 22" id="KW-0812">Transmembrane</keyword>